<evidence type="ECO:0000256" key="1">
    <source>
        <dbReference type="SAM" id="MobiDB-lite"/>
    </source>
</evidence>
<protein>
    <submittedName>
        <fullName evidence="2">Uncharacterized protein</fullName>
    </submittedName>
</protein>
<dbReference type="EMBL" id="CADCXW020000158">
    <property type="protein sequence ID" value="CAD1564601.1"/>
    <property type="molecule type" value="Genomic_DNA"/>
</dbReference>
<organism evidence="2">
    <name type="scientific">Bracon brevicornis</name>
    <dbReference type="NCBI Taxonomy" id="1563983"/>
    <lineage>
        <taxon>Eukaryota</taxon>
        <taxon>Metazoa</taxon>
        <taxon>Ecdysozoa</taxon>
        <taxon>Arthropoda</taxon>
        <taxon>Hexapoda</taxon>
        <taxon>Insecta</taxon>
        <taxon>Pterygota</taxon>
        <taxon>Neoptera</taxon>
        <taxon>Endopterygota</taxon>
        <taxon>Hymenoptera</taxon>
        <taxon>Apocrita</taxon>
        <taxon>Ichneumonoidea</taxon>
        <taxon>Braconidae</taxon>
        <taxon>Braconinae</taxon>
        <taxon>Bracon</taxon>
    </lineage>
</organism>
<feature type="compositionally biased region" description="Polar residues" evidence="1">
    <location>
        <begin position="46"/>
        <end position="74"/>
    </location>
</feature>
<dbReference type="AlphaFoldDB" id="A0A6V7KNT6"/>
<accession>A0A6V7KNT6</accession>
<sequence>MDTLGLQAALIKLDPSTTVTPIGTSVKILPRHHHATYVDVDENDVTTIQNKSPKQQLDTTTRNKTLVRDSSTSPGIVIASSQQPSQQQINNVTSEVR</sequence>
<name>A0A6V7KNT6_9HYME</name>
<reference evidence="2" key="1">
    <citation type="submission" date="2020-07" db="EMBL/GenBank/DDBJ databases">
        <authorList>
            <person name="Ferguson B K."/>
        </authorList>
    </citation>
    <scope>NUCLEOTIDE SEQUENCE</scope>
    <source>
        <strain evidence="2">L06</strain>
    </source>
</reference>
<proteinExistence type="predicted"/>
<feature type="region of interest" description="Disordered" evidence="1">
    <location>
        <begin position="46"/>
        <end position="97"/>
    </location>
</feature>
<evidence type="ECO:0000313" key="2">
    <source>
        <dbReference type="EMBL" id="CAD1564601.1"/>
    </source>
</evidence>
<gene>
    <name evidence="2" type="ORF">BBRV_LOCUS81970</name>
</gene>